<feature type="transmembrane region" description="Helical" evidence="1">
    <location>
        <begin position="150"/>
        <end position="170"/>
    </location>
</feature>
<keyword evidence="1" id="KW-1133">Transmembrane helix</keyword>
<proteinExistence type="predicted"/>
<feature type="transmembrane region" description="Helical" evidence="1">
    <location>
        <begin position="21"/>
        <end position="44"/>
    </location>
</feature>
<comment type="caution">
    <text evidence="2">The sequence shown here is derived from an EMBL/GenBank/DDBJ whole genome shotgun (WGS) entry which is preliminary data.</text>
</comment>
<keyword evidence="3" id="KW-1185">Reference proteome</keyword>
<evidence type="ECO:0000256" key="1">
    <source>
        <dbReference type="SAM" id="Phobius"/>
    </source>
</evidence>
<protein>
    <submittedName>
        <fullName evidence="2">DUF2254 domain-containing protein</fullName>
    </submittedName>
</protein>
<sequence>MKVKVLVQNTLKSIDILYSKTVSSIAFIPAIVALVFLFLSVFMVQFDYSESGKAIKSNSHWLTLKDASTARSIISTITGGIISLTVFSFSMVMILLNQAASQMSNRILEKLIGNRFQQIVLGFYIGTIVYALFLLSTIRDIDSGVYVPAISTYLLISFTVIDIFLFIYFLHYVTQSVKYETIIHKIFNDTQKSLERNCTTRDVKEPSLQQLSGTVLNASKSGIYQGFMEKPLLALCSRENLVIRIEWPSGTMIIKNTPFLSVLNKNEVSKDLQEEIIGFINIHGGQNIDTNYYYGFRQLMEVAVKALSPGINDPGTAILSLQALGHLLKIRSEHYPQHEILDQDKEARILVKERTLEEIFADCIYPIWDYGKHDRLVTMEMHHILLLLSTNTNIPVFDKMLDKVKRSEMYQDVNLNFKGS</sequence>
<accession>A0ABV8NQC1</accession>
<evidence type="ECO:0000313" key="3">
    <source>
        <dbReference type="Proteomes" id="UP001595792"/>
    </source>
</evidence>
<dbReference type="RefSeq" id="WP_378962028.1">
    <property type="nucleotide sequence ID" value="NZ_JBHRXC010000016.1"/>
</dbReference>
<name>A0ABV8NQC1_9SPHI</name>
<feature type="transmembrane region" description="Helical" evidence="1">
    <location>
        <begin position="73"/>
        <end position="96"/>
    </location>
</feature>
<organism evidence="2 3">
    <name type="scientific">Pedobacter jamesrossensis</name>
    <dbReference type="NCBI Taxonomy" id="1908238"/>
    <lineage>
        <taxon>Bacteria</taxon>
        <taxon>Pseudomonadati</taxon>
        <taxon>Bacteroidota</taxon>
        <taxon>Sphingobacteriia</taxon>
        <taxon>Sphingobacteriales</taxon>
        <taxon>Sphingobacteriaceae</taxon>
        <taxon>Pedobacter</taxon>
    </lineage>
</organism>
<gene>
    <name evidence="2" type="ORF">ACFOUY_15820</name>
</gene>
<dbReference type="EMBL" id="JBHSBY010000135">
    <property type="protein sequence ID" value="MFC4198173.1"/>
    <property type="molecule type" value="Genomic_DNA"/>
</dbReference>
<evidence type="ECO:0000313" key="2">
    <source>
        <dbReference type="EMBL" id="MFC4198173.1"/>
    </source>
</evidence>
<dbReference type="Pfam" id="PF10011">
    <property type="entry name" value="DUF2254"/>
    <property type="match status" value="1"/>
</dbReference>
<keyword evidence="1" id="KW-0812">Transmembrane</keyword>
<dbReference type="Proteomes" id="UP001595792">
    <property type="component" value="Unassembled WGS sequence"/>
</dbReference>
<feature type="transmembrane region" description="Helical" evidence="1">
    <location>
        <begin position="116"/>
        <end position="138"/>
    </location>
</feature>
<dbReference type="InterPro" id="IPR018723">
    <property type="entry name" value="DUF2254_membrane"/>
</dbReference>
<keyword evidence="1" id="KW-0472">Membrane</keyword>
<reference evidence="3" key="1">
    <citation type="journal article" date="2019" name="Int. J. Syst. Evol. Microbiol.">
        <title>The Global Catalogue of Microorganisms (GCM) 10K type strain sequencing project: providing services to taxonomists for standard genome sequencing and annotation.</title>
        <authorList>
            <consortium name="The Broad Institute Genomics Platform"/>
            <consortium name="The Broad Institute Genome Sequencing Center for Infectious Disease"/>
            <person name="Wu L."/>
            <person name="Ma J."/>
        </authorList>
    </citation>
    <scope>NUCLEOTIDE SEQUENCE [LARGE SCALE GENOMIC DNA]</scope>
    <source>
        <strain evidence="3">CCM 8689</strain>
    </source>
</reference>